<keyword evidence="4" id="KW-0804">Transcription</keyword>
<evidence type="ECO:0000256" key="5">
    <source>
        <dbReference type="PROSITE-ProRule" id="PRU00169"/>
    </source>
</evidence>
<keyword evidence="10" id="KW-1185">Reference proteome</keyword>
<dbReference type="InterPro" id="IPR039420">
    <property type="entry name" value="WalR-like"/>
</dbReference>
<evidence type="ECO:0000256" key="4">
    <source>
        <dbReference type="ARBA" id="ARBA00023163"/>
    </source>
</evidence>
<evidence type="ECO:0000256" key="6">
    <source>
        <dbReference type="PROSITE-ProRule" id="PRU01091"/>
    </source>
</evidence>
<dbReference type="Pfam" id="PF00486">
    <property type="entry name" value="Trans_reg_C"/>
    <property type="match status" value="1"/>
</dbReference>
<dbReference type="PANTHER" id="PTHR48111">
    <property type="entry name" value="REGULATOR OF RPOS"/>
    <property type="match status" value="1"/>
</dbReference>
<dbReference type="InterPro" id="IPR001789">
    <property type="entry name" value="Sig_transdc_resp-reg_receiver"/>
</dbReference>
<feature type="DNA-binding region" description="OmpR/PhoB-type" evidence="6">
    <location>
        <begin position="134"/>
        <end position="233"/>
    </location>
</feature>
<dbReference type="CDD" id="cd00383">
    <property type="entry name" value="trans_reg_C"/>
    <property type="match status" value="1"/>
</dbReference>
<dbReference type="SMART" id="SM00862">
    <property type="entry name" value="Trans_reg_C"/>
    <property type="match status" value="1"/>
</dbReference>
<dbReference type="InterPro" id="IPR036388">
    <property type="entry name" value="WH-like_DNA-bd_sf"/>
</dbReference>
<dbReference type="Proteomes" id="UP000780875">
    <property type="component" value="Unassembled WGS sequence"/>
</dbReference>
<dbReference type="Gene3D" id="3.40.50.2300">
    <property type="match status" value="1"/>
</dbReference>
<dbReference type="InterPro" id="IPR011006">
    <property type="entry name" value="CheY-like_superfamily"/>
</dbReference>
<sequence length="235" mass="25597">MTTTTVSDMVRLLLVEDDPDIRRTLARGLTEQGAIVVPVATAVEAIRAVTADRPDAVVLDLGLPDLDGSDVLALIRASSDLPVVVATARDDEREIVRLLDAGADDYLIKPFSAAQVMARVRAVLRRTSPIDRADPRVVVGELEIDPVARSARLAGQELTLNRKEFDLLLALATRAGEVVTKRQLLAEVWQMPWGGADRTVDVHLSWLRRKLGETAAEPRYLVSVRGVGVKLVDPT</sequence>
<accession>A0ABS7UAM1</accession>
<dbReference type="RefSeq" id="WP_224122262.1">
    <property type="nucleotide sequence ID" value="NZ_JAIQZJ010000003.1"/>
</dbReference>
<comment type="caution">
    <text evidence="9">The sequence shown here is derived from an EMBL/GenBank/DDBJ whole genome shotgun (WGS) entry which is preliminary data.</text>
</comment>
<evidence type="ECO:0000313" key="10">
    <source>
        <dbReference type="Proteomes" id="UP000780875"/>
    </source>
</evidence>
<reference evidence="9 10" key="1">
    <citation type="submission" date="2021-09" db="EMBL/GenBank/DDBJ databases">
        <title>Whole genome sequence of Nocardioides sp. GBK3QG-3.</title>
        <authorList>
            <person name="Tuo L."/>
        </authorList>
    </citation>
    <scope>NUCLEOTIDE SEQUENCE [LARGE SCALE GENOMIC DNA]</scope>
    <source>
        <strain evidence="9 10">GBK3QG-3</strain>
    </source>
</reference>
<dbReference type="SUPFAM" id="SSF52172">
    <property type="entry name" value="CheY-like"/>
    <property type="match status" value="1"/>
</dbReference>
<keyword evidence="1 5" id="KW-0597">Phosphoprotein</keyword>
<feature type="modified residue" description="4-aspartylphosphate" evidence="5">
    <location>
        <position position="60"/>
    </location>
</feature>
<dbReference type="PROSITE" id="PS50110">
    <property type="entry name" value="RESPONSE_REGULATORY"/>
    <property type="match status" value="1"/>
</dbReference>
<dbReference type="SMART" id="SM00448">
    <property type="entry name" value="REC"/>
    <property type="match status" value="1"/>
</dbReference>
<dbReference type="InterPro" id="IPR001867">
    <property type="entry name" value="OmpR/PhoB-type_DNA-bd"/>
</dbReference>
<evidence type="ECO:0000259" key="8">
    <source>
        <dbReference type="PROSITE" id="PS51755"/>
    </source>
</evidence>
<proteinExistence type="predicted"/>
<evidence type="ECO:0000256" key="3">
    <source>
        <dbReference type="ARBA" id="ARBA00023125"/>
    </source>
</evidence>
<dbReference type="Gene3D" id="6.10.250.690">
    <property type="match status" value="1"/>
</dbReference>
<gene>
    <name evidence="9" type="ORF">K8U61_06915</name>
</gene>
<dbReference type="PANTHER" id="PTHR48111:SF4">
    <property type="entry name" value="DNA-BINDING DUAL TRANSCRIPTIONAL REGULATOR OMPR"/>
    <property type="match status" value="1"/>
</dbReference>
<evidence type="ECO:0000256" key="2">
    <source>
        <dbReference type="ARBA" id="ARBA00023015"/>
    </source>
</evidence>
<dbReference type="Pfam" id="PF00072">
    <property type="entry name" value="Response_reg"/>
    <property type="match status" value="1"/>
</dbReference>
<name>A0ABS7UAM1_9ACTN</name>
<feature type="domain" description="Response regulatory" evidence="7">
    <location>
        <begin position="11"/>
        <end position="124"/>
    </location>
</feature>
<dbReference type="PROSITE" id="PS51755">
    <property type="entry name" value="OMPR_PHOB"/>
    <property type="match status" value="1"/>
</dbReference>
<protein>
    <submittedName>
        <fullName evidence="9">Response regulator transcription factor</fullName>
    </submittedName>
</protein>
<organism evidence="9 10">
    <name type="scientific">Nocardioides mangrovi</name>
    <dbReference type="NCBI Taxonomy" id="2874580"/>
    <lineage>
        <taxon>Bacteria</taxon>
        <taxon>Bacillati</taxon>
        <taxon>Actinomycetota</taxon>
        <taxon>Actinomycetes</taxon>
        <taxon>Propionibacteriales</taxon>
        <taxon>Nocardioidaceae</taxon>
        <taxon>Nocardioides</taxon>
    </lineage>
</organism>
<dbReference type="Gene3D" id="1.10.10.10">
    <property type="entry name" value="Winged helix-like DNA-binding domain superfamily/Winged helix DNA-binding domain"/>
    <property type="match status" value="1"/>
</dbReference>
<keyword evidence="3 6" id="KW-0238">DNA-binding</keyword>
<dbReference type="EMBL" id="JAIQZJ010000003">
    <property type="protein sequence ID" value="MBZ5737885.1"/>
    <property type="molecule type" value="Genomic_DNA"/>
</dbReference>
<evidence type="ECO:0000313" key="9">
    <source>
        <dbReference type="EMBL" id="MBZ5737885.1"/>
    </source>
</evidence>
<evidence type="ECO:0000259" key="7">
    <source>
        <dbReference type="PROSITE" id="PS50110"/>
    </source>
</evidence>
<keyword evidence="2" id="KW-0805">Transcription regulation</keyword>
<evidence type="ECO:0000256" key="1">
    <source>
        <dbReference type="ARBA" id="ARBA00022553"/>
    </source>
</evidence>
<feature type="domain" description="OmpR/PhoB-type" evidence="8">
    <location>
        <begin position="134"/>
        <end position="233"/>
    </location>
</feature>